<reference evidence="2 3" key="1">
    <citation type="submission" date="2019-12" db="EMBL/GenBank/DDBJ databases">
        <title>Rhizobium genotypes associated with high levels of biological nitrogen fixation by grain legumes in a temperate-maritime cropping system.</title>
        <authorList>
            <person name="Maluk M."/>
            <person name="Francesc Ferrando Molina F."/>
            <person name="Lopez Del Egido L."/>
            <person name="Lafos M."/>
            <person name="Langarica-Fuentes A."/>
            <person name="Gebre Yohannes G."/>
            <person name="Young M.W."/>
            <person name="Martin P."/>
            <person name="Gantlett R."/>
            <person name="Kenicer G."/>
            <person name="Hawes C."/>
            <person name="Begg G.S."/>
            <person name="Quilliam R.S."/>
            <person name="Squire G.R."/>
            <person name="Poole P.S."/>
            <person name="Young P.W."/>
            <person name="Iannetta P.M."/>
            <person name="James E.K."/>
        </authorList>
    </citation>
    <scope>NUCLEOTIDE SEQUENCE [LARGE SCALE GENOMIC DNA]</scope>
    <source>
        <strain evidence="2 3">JHI1096</strain>
    </source>
</reference>
<organism evidence="2 3">
    <name type="scientific">Rhizobium leguminosarum</name>
    <dbReference type="NCBI Taxonomy" id="384"/>
    <lineage>
        <taxon>Bacteria</taxon>
        <taxon>Pseudomonadati</taxon>
        <taxon>Pseudomonadota</taxon>
        <taxon>Alphaproteobacteria</taxon>
        <taxon>Hyphomicrobiales</taxon>
        <taxon>Rhizobiaceae</taxon>
        <taxon>Rhizobium/Agrobacterium group</taxon>
        <taxon>Rhizobium</taxon>
    </lineage>
</organism>
<dbReference type="Proteomes" id="UP000471560">
    <property type="component" value="Unassembled WGS sequence"/>
</dbReference>
<evidence type="ECO:0000313" key="3">
    <source>
        <dbReference type="Proteomes" id="UP000471560"/>
    </source>
</evidence>
<dbReference type="EMBL" id="WUEZ01000066">
    <property type="protein sequence ID" value="NEI38761.1"/>
    <property type="molecule type" value="Genomic_DNA"/>
</dbReference>
<comment type="caution">
    <text evidence="2">The sequence shown here is derived from an EMBL/GenBank/DDBJ whole genome shotgun (WGS) entry which is preliminary data.</text>
</comment>
<feature type="compositionally biased region" description="Polar residues" evidence="1">
    <location>
        <begin position="117"/>
        <end position="127"/>
    </location>
</feature>
<evidence type="ECO:0000256" key="1">
    <source>
        <dbReference type="SAM" id="MobiDB-lite"/>
    </source>
</evidence>
<feature type="compositionally biased region" description="Polar residues" evidence="1">
    <location>
        <begin position="142"/>
        <end position="154"/>
    </location>
</feature>
<gene>
    <name evidence="2" type="ORF">GR204_33305</name>
</gene>
<proteinExistence type="predicted"/>
<feature type="region of interest" description="Disordered" evidence="1">
    <location>
        <begin position="112"/>
        <end position="180"/>
    </location>
</feature>
<evidence type="ECO:0000313" key="2">
    <source>
        <dbReference type="EMBL" id="NEI38761.1"/>
    </source>
</evidence>
<accession>A0A6P0BJ50</accession>
<sequence length="225" mass="25174">MRLSSPIDFHTLPAANRCLRKIPGILFISRHLPIAIFWHMRTQRPNFIVEYKTNRRQNRARPTLIWGNLDLQAAARAVESDGTMPEADVPQAPLILEDNAWLEPEVVTSDAHADTGGLSTVSSSPNKTIEPVGVDDSAFEKSLSSQERPTSASVRSRPRAKTRRLDIADGPTGLDHRLGPSMLCDSDEELAALDAENRHLKRLLVVKLREENDRLESMLRRFVGP</sequence>
<name>A0A6P0BJ50_RHILE</name>
<dbReference type="RefSeq" id="WP_164579259.1">
    <property type="nucleotide sequence ID" value="NZ_WUEZ01000066.1"/>
</dbReference>
<dbReference type="AlphaFoldDB" id="A0A6P0BJ50"/>
<protein>
    <submittedName>
        <fullName evidence="2">Uncharacterized protein</fullName>
    </submittedName>
</protein>